<evidence type="ECO:0000256" key="3">
    <source>
        <dbReference type="ARBA" id="ARBA00022490"/>
    </source>
</evidence>
<dbReference type="InterPro" id="IPR014756">
    <property type="entry name" value="Ig_E-set"/>
</dbReference>
<comment type="caution">
    <text evidence="6">The sequence shown here is derived from an EMBL/GenBank/DDBJ whole genome shotgun (WGS) entry which is preliminary data.</text>
</comment>
<dbReference type="Pfam" id="PF02115">
    <property type="entry name" value="Rho_GDI"/>
    <property type="match status" value="1"/>
</dbReference>
<dbReference type="InterPro" id="IPR024792">
    <property type="entry name" value="RhoGDI_dom_sf"/>
</dbReference>
<feature type="region of interest" description="Disordered" evidence="4">
    <location>
        <begin position="182"/>
        <end position="201"/>
    </location>
</feature>
<evidence type="ECO:0000256" key="4">
    <source>
        <dbReference type="SAM" id="MobiDB-lite"/>
    </source>
</evidence>
<organism evidence="6 7">
    <name type="scientific">Ensete ventricosum</name>
    <name type="common">Abyssinian banana</name>
    <name type="synonym">Musa ensete</name>
    <dbReference type="NCBI Taxonomy" id="4639"/>
    <lineage>
        <taxon>Eukaryota</taxon>
        <taxon>Viridiplantae</taxon>
        <taxon>Streptophyta</taxon>
        <taxon>Embryophyta</taxon>
        <taxon>Tracheophyta</taxon>
        <taxon>Spermatophyta</taxon>
        <taxon>Magnoliopsida</taxon>
        <taxon>Liliopsida</taxon>
        <taxon>Zingiberales</taxon>
        <taxon>Musaceae</taxon>
        <taxon>Ensete</taxon>
    </lineage>
</organism>
<dbReference type="GO" id="GO:0005829">
    <property type="term" value="C:cytosol"/>
    <property type="evidence" value="ECO:0007669"/>
    <property type="project" value="TreeGrafter"/>
</dbReference>
<dbReference type="PANTHER" id="PTHR10980">
    <property type="entry name" value="RHO GDP-DISSOCIATION INHIBITOR"/>
    <property type="match status" value="1"/>
</dbReference>
<name>A0A427AA73_ENSVE</name>
<dbReference type="Proteomes" id="UP000287651">
    <property type="component" value="Unassembled WGS sequence"/>
</dbReference>
<comment type="subcellular location">
    <subcellularLocation>
        <location evidence="1">Cytoplasm</location>
    </subcellularLocation>
</comment>
<protein>
    <recommendedName>
        <fullName evidence="8">Rho GDP-dissociation inhibitor 1</fullName>
    </recommendedName>
</protein>
<evidence type="ECO:0000313" key="6">
    <source>
        <dbReference type="EMBL" id="RRT73128.1"/>
    </source>
</evidence>
<dbReference type="GO" id="GO:0005094">
    <property type="term" value="F:Rho GDP-dissociation inhibitor activity"/>
    <property type="evidence" value="ECO:0007669"/>
    <property type="project" value="InterPro"/>
</dbReference>
<evidence type="ECO:0000313" key="7">
    <source>
        <dbReference type="Proteomes" id="UP000287651"/>
    </source>
</evidence>
<comment type="similarity">
    <text evidence="2">Belongs to the Rho GDI family.</text>
</comment>
<keyword evidence="5" id="KW-0472">Membrane</keyword>
<evidence type="ECO:0008006" key="8">
    <source>
        <dbReference type="Google" id="ProtNLM"/>
    </source>
</evidence>
<reference evidence="6 7" key="1">
    <citation type="journal article" date="2014" name="Agronomy (Basel)">
        <title>A Draft Genome Sequence for Ensete ventricosum, the Drought-Tolerant Tree Against Hunger.</title>
        <authorList>
            <person name="Harrison J."/>
            <person name="Moore K.A."/>
            <person name="Paszkiewicz K."/>
            <person name="Jones T."/>
            <person name="Grant M."/>
            <person name="Ambacheew D."/>
            <person name="Muzemil S."/>
            <person name="Studholme D.J."/>
        </authorList>
    </citation>
    <scope>NUCLEOTIDE SEQUENCE [LARGE SCALE GENOMIC DNA]</scope>
</reference>
<proteinExistence type="inferred from homology"/>
<evidence type="ECO:0000256" key="5">
    <source>
        <dbReference type="SAM" id="Phobius"/>
    </source>
</evidence>
<sequence length="269" mass="29876">MEKDEQKEKQPGEEPSGETEEKINRKLSCTIDEDGGDEDEEENGPVELGPQIALKEQLEMDKVRCATVVVVLQDDESLRKWKEQLLGSIDLNEVGDVKIQDLTILTPDRPDVVLPIPFVPDAKGFAFAIKDGSRYRLKFSFTVSNNIVSGLRYTNTVWKTGMKGATSVFASLLRRECASGVPSLSSGQHQGDAGNVQPPEGALHVRTGRRGDPIGLLREGIVFCQDEGKKKSLQNSSSSIFFFFFFFFFLLPHAFACSSWMMMASATWT</sequence>
<accession>A0A427AA73</accession>
<dbReference type="PANTHER" id="PTHR10980:SF61">
    <property type="entry name" value="OS01G0913600 PROTEIN"/>
    <property type="match status" value="1"/>
</dbReference>
<dbReference type="AlphaFoldDB" id="A0A427AA73"/>
<dbReference type="GO" id="GO:0016020">
    <property type="term" value="C:membrane"/>
    <property type="evidence" value="ECO:0007669"/>
    <property type="project" value="TreeGrafter"/>
</dbReference>
<dbReference type="InterPro" id="IPR000406">
    <property type="entry name" value="Rho_GDI"/>
</dbReference>
<gene>
    <name evidence="6" type="ORF">B296_00033720</name>
</gene>
<dbReference type="EMBL" id="AMZH03003186">
    <property type="protein sequence ID" value="RRT73128.1"/>
    <property type="molecule type" value="Genomic_DNA"/>
</dbReference>
<feature type="transmembrane region" description="Helical" evidence="5">
    <location>
        <begin position="240"/>
        <end position="263"/>
    </location>
</feature>
<evidence type="ECO:0000256" key="2">
    <source>
        <dbReference type="ARBA" id="ARBA00009758"/>
    </source>
</evidence>
<feature type="compositionally biased region" description="Acidic residues" evidence="4">
    <location>
        <begin position="31"/>
        <end position="44"/>
    </location>
</feature>
<evidence type="ECO:0000256" key="1">
    <source>
        <dbReference type="ARBA" id="ARBA00004496"/>
    </source>
</evidence>
<feature type="compositionally biased region" description="Basic and acidic residues" evidence="4">
    <location>
        <begin position="1"/>
        <end position="12"/>
    </location>
</feature>
<dbReference type="GO" id="GO:0007266">
    <property type="term" value="P:Rho protein signal transduction"/>
    <property type="evidence" value="ECO:0007669"/>
    <property type="project" value="InterPro"/>
</dbReference>
<keyword evidence="5" id="KW-0812">Transmembrane</keyword>
<feature type="region of interest" description="Disordered" evidence="4">
    <location>
        <begin position="1"/>
        <end position="48"/>
    </location>
</feature>
<dbReference type="Gene3D" id="2.70.50.30">
    <property type="entry name" value="Coagulation Factor XIII, subunit A, domain 1"/>
    <property type="match status" value="1"/>
</dbReference>
<keyword evidence="3" id="KW-0963">Cytoplasm</keyword>
<keyword evidence="5" id="KW-1133">Transmembrane helix</keyword>
<dbReference type="SUPFAM" id="SSF81296">
    <property type="entry name" value="E set domains"/>
    <property type="match status" value="1"/>
</dbReference>